<organism evidence="1 2">
    <name type="scientific">Bauhinia variegata</name>
    <name type="common">Purple orchid tree</name>
    <name type="synonym">Phanera variegata</name>
    <dbReference type="NCBI Taxonomy" id="167791"/>
    <lineage>
        <taxon>Eukaryota</taxon>
        <taxon>Viridiplantae</taxon>
        <taxon>Streptophyta</taxon>
        <taxon>Embryophyta</taxon>
        <taxon>Tracheophyta</taxon>
        <taxon>Spermatophyta</taxon>
        <taxon>Magnoliopsida</taxon>
        <taxon>eudicotyledons</taxon>
        <taxon>Gunneridae</taxon>
        <taxon>Pentapetalae</taxon>
        <taxon>rosids</taxon>
        <taxon>fabids</taxon>
        <taxon>Fabales</taxon>
        <taxon>Fabaceae</taxon>
        <taxon>Cercidoideae</taxon>
        <taxon>Cercideae</taxon>
        <taxon>Bauhiniinae</taxon>
        <taxon>Bauhinia</taxon>
    </lineage>
</organism>
<comment type="caution">
    <text evidence="1">The sequence shown here is derived from an EMBL/GenBank/DDBJ whole genome shotgun (WGS) entry which is preliminary data.</text>
</comment>
<accession>A0ACB9PVT5</accession>
<dbReference type="EMBL" id="CM039428">
    <property type="protein sequence ID" value="KAI4352646.1"/>
    <property type="molecule type" value="Genomic_DNA"/>
</dbReference>
<protein>
    <submittedName>
        <fullName evidence="1">Uncharacterized protein</fullName>
    </submittedName>
</protein>
<proteinExistence type="predicted"/>
<evidence type="ECO:0000313" key="2">
    <source>
        <dbReference type="Proteomes" id="UP000828941"/>
    </source>
</evidence>
<gene>
    <name evidence="1" type="ORF">L6164_006877</name>
</gene>
<keyword evidence="2" id="KW-1185">Reference proteome</keyword>
<name>A0ACB9PVT5_BAUVA</name>
<evidence type="ECO:0000313" key="1">
    <source>
        <dbReference type="EMBL" id="KAI4352646.1"/>
    </source>
</evidence>
<sequence>MENGGGSQQGPVTCGSWIRRPENFVLVVLGRSRRGDSCPSMLEIFSFDPKTTSLSSSPLTTFALEQENGDFASIAVHPSGDDIVCSFTNGSCKVFELYGGHETQLKLLIKELSPLHGIGPQNCITFSVDGSKFATGGEDGNLRIFEWPSLCVILDEPRVHKSVLDMDFSLDSEYLASTSTDGSARIWKIEDGVPLTTLSRNSDERIELCRFSKDGTKPFLFCTVQKGDKAVTGVWDISTWNKIGHKRLLKKPASIISMSLDGKYLALGSKDGDICVVEVKKMEISHYSKRLHLGTPIATLGFCPVERVVLTTSSEWGAVVTKLNVPADWKEWQIYLVLLGLFLASAVAFYLFFENSDSFWNFPLGRNQPARPDFDEILRDGQSSDDIWGPFGPVDM</sequence>
<reference evidence="1 2" key="1">
    <citation type="journal article" date="2022" name="DNA Res.">
        <title>Chromosomal-level genome assembly of the orchid tree Bauhinia variegata (Leguminosae; Cercidoideae) supports the allotetraploid origin hypothesis of Bauhinia.</title>
        <authorList>
            <person name="Zhong Y."/>
            <person name="Chen Y."/>
            <person name="Zheng D."/>
            <person name="Pang J."/>
            <person name="Liu Y."/>
            <person name="Luo S."/>
            <person name="Meng S."/>
            <person name="Qian L."/>
            <person name="Wei D."/>
            <person name="Dai S."/>
            <person name="Zhou R."/>
        </authorList>
    </citation>
    <scope>NUCLEOTIDE SEQUENCE [LARGE SCALE GENOMIC DNA]</scope>
    <source>
        <strain evidence="1">BV-YZ2020</strain>
    </source>
</reference>
<dbReference type="Proteomes" id="UP000828941">
    <property type="component" value="Chromosome 3"/>
</dbReference>